<evidence type="ECO:0000313" key="2">
    <source>
        <dbReference type="EMBL" id="GIJ02329.1"/>
    </source>
</evidence>
<dbReference type="EMBL" id="BOOY01000008">
    <property type="protein sequence ID" value="GIJ02329.1"/>
    <property type="molecule type" value="Genomic_DNA"/>
</dbReference>
<name>A0A8J3Y6C2_9ACTN</name>
<keyword evidence="1" id="KW-0732">Signal</keyword>
<evidence type="ECO:0008006" key="4">
    <source>
        <dbReference type="Google" id="ProtNLM"/>
    </source>
</evidence>
<gene>
    <name evidence="2" type="ORF">Sya03_16810</name>
</gene>
<accession>A0A8J3Y6C2</accession>
<organism evidence="2 3">
    <name type="scientific">Spirilliplanes yamanashiensis</name>
    <dbReference type="NCBI Taxonomy" id="42233"/>
    <lineage>
        <taxon>Bacteria</taxon>
        <taxon>Bacillati</taxon>
        <taxon>Actinomycetota</taxon>
        <taxon>Actinomycetes</taxon>
        <taxon>Micromonosporales</taxon>
        <taxon>Micromonosporaceae</taxon>
        <taxon>Spirilliplanes</taxon>
    </lineage>
</organism>
<feature type="chain" id="PRO_5039105316" description="DUF2771 domain-containing protein" evidence="1">
    <location>
        <begin position="24"/>
        <end position="171"/>
    </location>
</feature>
<keyword evidence="3" id="KW-1185">Reference proteome</keyword>
<proteinExistence type="predicted"/>
<comment type="caution">
    <text evidence="2">The sequence shown here is derived from an EMBL/GenBank/DDBJ whole genome shotgun (WGS) entry which is preliminary data.</text>
</comment>
<evidence type="ECO:0000256" key="1">
    <source>
        <dbReference type="SAM" id="SignalP"/>
    </source>
</evidence>
<reference evidence="2" key="1">
    <citation type="submission" date="2021-01" db="EMBL/GenBank/DDBJ databases">
        <title>Whole genome shotgun sequence of Spirilliplanes yamanashiensis NBRC 15828.</title>
        <authorList>
            <person name="Komaki H."/>
            <person name="Tamura T."/>
        </authorList>
    </citation>
    <scope>NUCLEOTIDE SEQUENCE</scope>
    <source>
        <strain evidence="2">NBRC 15828</strain>
    </source>
</reference>
<dbReference type="PROSITE" id="PS51257">
    <property type="entry name" value="PROKAR_LIPOPROTEIN"/>
    <property type="match status" value="1"/>
</dbReference>
<sequence length="171" mass="17505">MNTTARSRATRTAGALTALAALAGLLSACTPAPSGLGAMRLVDGRPALALAPCDAVTVDSISAYSLGVEPAERWHIESGSAKPPADVLLLDAPTGWTVTERTLTGFADDREYSVSAFADTTKLAPVYFTPAKLKALAPGQVLVGTIARSSKAVDESDWLASAEKSCADLGG</sequence>
<feature type="signal peptide" evidence="1">
    <location>
        <begin position="1"/>
        <end position="23"/>
    </location>
</feature>
<dbReference type="RefSeq" id="WP_203937612.1">
    <property type="nucleotide sequence ID" value="NZ_BAAAGJ010000012.1"/>
</dbReference>
<protein>
    <recommendedName>
        <fullName evidence="4">DUF2771 domain-containing protein</fullName>
    </recommendedName>
</protein>
<dbReference type="AlphaFoldDB" id="A0A8J3Y6C2"/>
<evidence type="ECO:0000313" key="3">
    <source>
        <dbReference type="Proteomes" id="UP000652013"/>
    </source>
</evidence>
<dbReference type="Proteomes" id="UP000652013">
    <property type="component" value="Unassembled WGS sequence"/>
</dbReference>